<dbReference type="GO" id="GO:0005886">
    <property type="term" value="C:plasma membrane"/>
    <property type="evidence" value="ECO:0007669"/>
    <property type="project" value="UniProtKB-ARBA"/>
</dbReference>
<dbReference type="Pfam" id="PF09815">
    <property type="entry name" value="XK-related"/>
    <property type="match status" value="1"/>
</dbReference>
<accession>A0A5B7IL44</accession>
<keyword evidence="3 6" id="KW-0812">Transmembrane</keyword>
<sequence>MAQNSILDGSEDEVDFPPNYYIYRVIDIMFVTFSISTLLLDWGFDIGAAYNHWHHDDYAWFTLTIIFMGSSSLAIMVVSLRWSVCVCVCVYVCVYITESIS</sequence>
<proteinExistence type="inferred from homology"/>
<feature type="transmembrane region" description="Helical" evidence="6">
    <location>
        <begin position="20"/>
        <end position="40"/>
    </location>
</feature>
<evidence type="ECO:0000256" key="4">
    <source>
        <dbReference type="ARBA" id="ARBA00022989"/>
    </source>
</evidence>
<evidence type="ECO:0000256" key="1">
    <source>
        <dbReference type="ARBA" id="ARBA00004141"/>
    </source>
</evidence>
<comment type="caution">
    <text evidence="7">The sequence shown here is derived from an EMBL/GenBank/DDBJ whole genome shotgun (WGS) entry which is preliminary data.</text>
</comment>
<name>A0A5B7IL44_PORTR</name>
<keyword evidence="5 6" id="KW-0472">Membrane</keyword>
<dbReference type="Proteomes" id="UP000324222">
    <property type="component" value="Unassembled WGS sequence"/>
</dbReference>
<evidence type="ECO:0000256" key="2">
    <source>
        <dbReference type="ARBA" id="ARBA00008789"/>
    </source>
</evidence>
<evidence type="ECO:0000313" key="7">
    <source>
        <dbReference type="EMBL" id="MPC81468.1"/>
    </source>
</evidence>
<evidence type="ECO:0000256" key="3">
    <source>
        <dbReference type="ARBA" id="ARBA00022692"/>
    </source>
</evidence>
<comment type="subcellular location">
    <subcellularLocation>
        <location evidence="1 6">Membrane</location>
        <topology evidence="1 6">Multi-pass membrane protein</topology>
    </subcellularLocation>
</comment>
<organism evidence="7 8">
    <name type="scientific">Portunus trituberculatus</name>
    <name type="common">Swimming crab</name>
    <name type="synonym">Neptunus trituberculatus</name>
    <dbReference type="NCBI Taxonomy" id="210409"/>
    <lineage>
        <taxon>Eukaryota</taxon>
        <taxon>Metazoa</taxon>
        <taxon>Ecdysozoa</taxon>
        <taxon>Arthropoda</taxon>
        <taxon>Crustacea</taxon>
        <taxon>Multicrustacea</taxon>
        <taxon>Malacostraca</taxon>
        <taxon>Eumalacostraca</taxon>
        <taxon>Eucarida</taxon>
        <taxon>Decapoda</taxon>
        <taxon>Pleocyemata</taxon>
        <taxon>Brachyura</taxon>
        <taxon>Eubrachyura</taxon>
        <taxon>Portunoidea</taxon>
        <taxon>Portunidae</taxon>
        <taxon>Portuninae</taxon>
        <taxon>Portunus</taxon>
    </lineage>
</organism>
<evidence type="ECO:0000256" key="6">
    <source>
        <dbReference type="RuleBase" id="RU910716"/>
    </source>
</evidence>
<protein>
    <recommendedName>
        <fullName evidence="6">XK-related protein</fullName>
    </recommendedName>
</protein>
<comment type="similarity">
    <text evidence="2 6">Belongs to the XK family.</text>
</comment>
<feature type="transmembrane region" description="Helical" evidence="6">
    <location>
        <begin position="60"/>
        <end position="82"/>
    </location>
</feature>
<reference evidence="7 8" key="1">
    <citation type="submission" date="2019-05" db="EMBL/GenBank/DDBJ databases">
        <title>Another draft genome of Portunus trituberculatus and its Hox gene families provides insights of decapod evolution.</title>
        <authorList>
            <person name="Jeong J.-H."/>
            <person name="Song I."/>
            <person name="Kim S."/>
            <person name="Choi T."/>
            <person name="Kim D."/>
            <person name="Ryu S."/>
            <person name="Kim W."/>
        </authorList>
    </citation>
    <scope>NUCLEOTIDE SEQUENCE [LARGE SCALE GENOMIC DNA]</scope>
    <source>
        <tissue evidence="7">Muscle</tissue>
    </source>
</reference>
<dbReference type="InterPro" id="IPR018629">
    <property type="entry name" value="XK-rel"/>
</dbReference>
<dbReference type="EMBL" id="VSRR010057033">
    <property type="protein sequence ID" value="MPC81468.1"/>
    <property type="molecule type" value="Genomic_DNA"/>
</dbReference>
<gene>
    <name evidence="7" type="ORF">E2C01_076085</name>
</gene>
<keyword evidence="8" id="KW-1185">Reference proteome</keyword>
<dbReference type="OrthoDB" id="6136301at2759"/>
<evidence type="ECO:0000256" key="5">
    <source>
        <dbReference type="ARBA" id="ARBA00023136"/>
    </source>
</evidence>
<evidence type="ECO:0000313" key="8">
    <source>
        <dbReference type="Proteomes" id="UP000324222"/>
    </source>
</evidence>
<keyword evidence="4 6" id="KW-1133">Transmembrane helix</keyword>
<dbReference type="AlphaFoldDB" id="A0A5B7IL44"/>
<comment type="caution">
    <text evidence="6">Lacks conserved residue(s) required for the propagation of feature annotation.</text>
</comment>